<dbReference type="GO" id="GO:0003677">
    <property type="term" value="F:DNA binding"/>
    <property type="evidence" value="ECO:0007669"/>
    <property type="project" value="InterPro"/>
</dbReference>
<reference evidence="1 2" key="1">
    <citation type="submission" date="2016-10" db="EMBL/GenBank/DDBJ databases">
        <authorList>
            <person name="Varghese N."/>
            <person name="Submissions S."/>
        </authorList>
    </citation>
    <scope>NUCLEOTIDE SEQUENCE [LARGE SCALE GENOMIC DNA]</scope>
    <source>
        <strain evidence="1 2">FF3</strain>
    </source>
</reference>
<protein>
    <recommendedName>
        <fullName evidence="3">SARP family transcriptional regulator</fullName>
    </recommendedName>
</protein>
<dbReference type="EMBL" id="FNYY01000016">
    <property type="protein sequence ID" value="SEJ97702.1"/>
    <property type="molecule type" value="Genomic_DNA"/>
</dbReference>
<dbReference type="Gene3D" id="1.10.10.10">
    <property type="entry name" value="Winged helix-like DNA-binding domain superfamily/Winged helix DNA-binding domain"/>
    <property type="match status" value="1"/>
</dbReference>
<dbReference type="InterPro" id="IPR016032">
    <property type="entry name" value="Sig_transdc_resp-reg_C-effctor"/>
</dbReference>
<dbReference type="Gene3D" id="1.25.40.10">
    <property type="entry name" value="Tetratricopeptide repeat domain"/>
    <property type="match status" value="1"/>
</dbReference>
<evidence type="ECO:0000313" key="2">
    <source>
        <dbReference type="Proteomes" id="UP000182932"/>
    </source>
</evidence>
<dbReference type="SUPFAM" id="SSF48452">
    <property type="entry name" value="TPR-like"/>
    <property type="match status" value="1"/>
</dbReference>
<dbReference type="GeneID" id="80819946"/>
<dbReference type="RefSeq" id="WP_074837951.1">
    <property type="nucleotide sequence ID" value="NZ_CATLQZ010000017.1"/>
</dbReference>
<accession>A0A975WD23</accession>
<dbReference type="InterPro" id="IPR051677">
    <property type="entry name" value="AfsR-DnrI-RedD_regulator"/>
</dbReference>
<dbReference type="Proteomes" id="UP000182932">
    <property type="component" value="Unassembled WGS sequence"/>
</dbReference>
<name>A0A975WD23_9RHOB</name>
<gene>
    <name evidence="1" type="ORF">SAMN04487940_11618</name>
</gene>
<evidence type="ECO:0000313" key="1">
    <source>
        <dbReference type="EMBL" id="SEJ97702.1"/>
    </source>
</evidence>
<keyword evidence="2" id="KW-1185">Reference proteome</keyword>
<dbReference type="InterPro" id="IPR036388">
    <property type="entry name" value="WH-like_DNA-bd_sf"/>
</dbReference>
<dbReference type="InterPro" id="IPR011990">
    <property type="entry name" value="TPR-like_helical_dom_sf"/>
</dbReference>
<organism evidence="1 2">
    <name type="scientific">Marinovum algicola</name>
    <dbReference type="NCBI Taxonomy" id="42444"/>
    <lineage>
        <taxon>Bacteria</taxon>
        <taxon>Pseudomonadati</taxon>
        <taxon>Pseudomonadota</taxon>
        <taxon>Alphaproteobacteria</taxon>
        <taxon>Rhodobacterales</taxon>
        <taxon>Roseobacteraceae</taxon>
        <taxon>Marinovum</taxon>
    </lineage>
</organism>
<proteinExistence type="predicted"/>
<dbReference type="GO" id="GO:0006355">
    <property type="term" value="P:regulation of DNA-templated transcription"/>
    <property type="evidence" value="ECO:0007669"/>
    <property type="project" value="InterPro"/>
</dbReference>
<sequence>MNELAQTPGGDGSAARAAELRVGLFGPFRITDAAGADRTPKGAKAKALVAMVLMAPDQCRSRPYLAQSLWSDRAQAQALASLRQAISEIRSALGPAADAFQADRKAVAFRPGAVETDIDAAQEKTAQGLPFLEDVQSTDGALSEWLAQMRGQFSVQERLARRLPVEIRSAGSADEMHHRLLTHGIANSIGDWCALRIAAIADDPDRLARNGPEDLAQYLLSTRVEANGERAAAHVALAEGEPYAPKWSMSAAITADPVALLDDSEMLRLVNRTVERTMLDLAPGHADAATNDYLAAGTLGAVRLIFRNRPGDLKLAKTQLARNFEVHRKGIYLAWLAYVTTLERAEKDFRDQRALQENADALCRKALELDPYGSMTLALVSYTSSFILGDRARGVELATQALEINRANPLAWLFRGAAYSLEGDGERGLRDSEYSQRIQGGGFYSYVVDTFSCAAATSAGMLDDAVRYAERASKKAPLYRAPLRYLTAIHAARGDMEELRLAIRRLRRLEPEFTIDSLRDKEYPVPGLRAIGLVKSV</sequence>
<evidence type="ECO:0008006" key="3">
    <source>
        <dbReference type="Google" id="ProtNLM"/>
    </source>
</evidence>
<dbReference type="PANTHER" id="PTHR35807">
    <property type="entry name" value="TRANSCRIPTIONAL REGULATOR REDD-RELATED"/>
    <property type="match status" value="1"/>
</dbReference>
<dbReference type="AlphaFoldDB" id="A0A975WD23"/>
<comment type="caution">
    <text evidence="1">The sequence shown here is derived from an EMBL/GenBank/DDBJ whole genome shotgun (WGS) entry which is preliminary data.</text>
</comment>
<dbReference type="SUPFAM" id="SSF46894">
    <property type="entry name" value="C-terminal effector domain of the bipartite response regulators"/>
    <property type="match status" value="1"/>
</dbReference>